<name>A0ABU1PQD9_9PSEU</name>
<dbReference type="InterPro" id="IPR036388">
    <property type="entry name" value="WH-like_DNA-bd_sf"/>
</dbReference>
<evidence type="ECO:0000259" key="4">
    <source>
        <dbReference type="PROSITE" id="PS50995"/>
    </source>
</evidence>
<keyword evidence="6" id="KW-1185">Reference proteome</keyword>
<dbReference type="PROSITE" id="PS01117">
    <property type="entry name" value="HTH_MARR_1"/>
    <property type="match status" value="1"/>
</dbReference>
<dbReference type="GO" id="GO:0003677">
    <property type="term" value="F:DNA binding"/>
    <property type="evidence" value="ECO:0007669"/>
    <property type="project" value="UniProtKB-KW"/>
</dbReference>
<dbReference type="SUPFAM" id="SSF46785">
    <property type="entry name" value="Winged helix' DNA-binding domain"/>
    <property type="match status" value="1"/>
</dbReference>
<proteinExistence type="predicted"/>
<gene>
    <name evidence="5" type="ORF">J2S66_001239</name>
</gene>
<keyword evidence="2 5" id="KW-0238">DNA-binding</keyword>
<sequence length="150" mass="16255">MTERPTSDTSPTTRFAVLLSDLHRVVDRRMARDFPHPKPPENQLALLRLVGGREGITVREAADVLLMQPTNVSTLVSQLVEAGLLTRAQDDQDRRVAHLHVTDEARARIEGADAAMGDVLAEGLRRVDPAQADAVLRALPALAALLDALG</sequence>
<dbReference type="SMART" id="SM00347">
    <property type="entry name" value="HTH_MARR"/>
    <property type="match status" value="1"/>
</dbReference>
<evidence type="ECO:0000256" key="1">
    <source>
        <dbReference type="ARBA" id="ARBA00023015"/>
    </source>
</evidence>
<evidence type="ECO:0000256" key="3">
    <source>
        <dbReference type="ARBA" id="ARBA00023163"/>
    </source>
</evidence>
<evidence type="ECO:0000313" key="5">
    <source>
        <dbReference type="EMBL" id="MDR6592855.1"/>
    </source>
</evidence>
<evidence type="ECO:0000313" key="6">
    <source>
        <dbReference type="Proteomes" id="UP001268819"/>
    </source>
</evidence>
<dbReference type="EMBL" id="JAVDSG010000001">
    <property type="protein sequence ID" value="MDR6592855.1"/>
    <property type="molecule type" value="Genomic_DNA"/>
</dbReference>
<keyword evidence="3" id="KW-0804">Transcription</keyword>
<dbReference type="PANTHER" id="PTHR33164:SF103">
    <property type="entry name" value="REGULATORY PROTEIN MARR"/>
    <property type="match status" value="1"/>
</dbReference>
<accession>A0ABU1PQD9</accession>
<reference evidence="5 6" key="1">
    <citation type="submission" date="2023-07" db="EMBL/GenBank/DDBJ databases">
        <title>Sequencing the genomes of 1000 actinobacteria strains.</title>
        <authorList>
            <person name="Klenk H.-P."/>
        </authorList>
    </citation>
    <scope>NUCLEOTIDE SEQUENCE [LARGE SCALE GENOMIC DNA]</scope>
    <source>
        <strain evidence="5 6">DSM 43749</strain>
    </source>
</reference>
<dbReference type="Pfam" id="PF12802">
    <property type="entry name" value="MarR_2"/>
    <property type="match status" value="1"/>
</dbReference>
<dbReference type="Proteomes" id="UP001268819">
    <property type="component" value="Unassembled WGS sequence"/>
</dbReference>
<dbReference type="InterPro" id="IPR000835">
    <property type="entry name" value="HTH_MarR-typ"/>
</dbReference>
<dbReference type="InterPro" id="IPR036390">
    <property type="entry name" value="WH_DNA-bd_sf"/>
</dbReference>
<dbReference type="PROSITE" id="PS50995">
    <property type="entry name" value="HTH_MARR_2"/>
    <property type="match status" value="1"/>
</dbReference>
<dbReference type="PANTHER" id="PTHR33164">
    <property type="entry name" value="TRANSCRIPTIONAL REGULATOR, MARR FAMILY"/>
    <property type="match status" value="1"/>
</dbReference>
<protein>
    <submittedName>
        <fullName evidence="5">DNA-binding MarR family transcriptional regulator</fullName>
    </submittedName>
</protein>
<dbReference type="Gene3D" id="1.10.10.10">
    <property type="entry name" value="Winged helix-like DNA-binding domain superfamily/Winged helix DNA-binding domain"/>
    <property type="match status" value="1"/>
</dbReference>
<dbReference type="RefSeq" id="WP_310304815.1">
    <property type="nucleotide sequence ID" value="NZ_BAAAXB010000001.1"/>
</dbReference>
<dbReference type="InterPro" id="IPR023187">
    <property type="entry name" value="Tscrpt_reg_MarR-type_CS"/>
</dbReference>
<comment type="caution">
    <text evidence="5">The sequence shown here is derived from an EMBL/GenBank/DDBJ whole genome shotgun (WGS) entry which is preliminary data.</text>
</comment>
<dbReference type="InterPro" id="IPR039422">
    <property type="entry name" value="MarR/SlyA-like"/>
</dbReference>
<keyword evidence="1" id="KW-0805">Transcription regulation</keyword>
<evidence type="ECO:0000256" key="2">
    <source>
        <dbReference type="ARBA" id="ARBA00023125"/>
    </source>
</evidence>
<organism evidence="5 6">
    <name type="scientific">Saccharothrix longispora</name>
    <dbReference type="NCBI Taxonomy" id="33920"/>
    <lineage>
        <taxon>Bacteria</taxon>
        <taxon>Bacillati</taxon>
        <taxon>Actinomycetota</taxon>
        <taxon>Actinomycetes</taxon>
        <taxon>Pseudonocardiales</taxon>
        <taxon>Pseudonocardiaceae</taxon>
        <taxon>Saccharothrix</taxon>
    </lineage>
</organism>
<feature type="domain" description="HTH marR-type" evidence="4">
    <location>
        <begin position="12"/>
        <end position="144"/>
    </location>
</feature>